<evidence type="ECO:0000256" key="1">
    <source>
        <dbReference type="ARBA" id="ARBA00023239"/>
    </source>
</evidence>
<dbReference type="RefSeq" id="WP_141918605.1">
    <property type="nucleotide sequence ID" value="NZ_BAAAYS010000006.1"/>
</dbReference>
<dbReference type="EMBL" id="VFPN01000003">
    <property type="protein sequence ID" value="TQM61499.1"/>
    <property type="molecule type" value="Genomic_DNA"/>
</dbReference>
<dbReference type="GO" id="GO:0005737">
    <property type="term" value="C:cytoplasm"/>
    <property type="evidence" value="ECO:0007669"/>
    <property type="project" value="TreeGrafter"/>
</dbReference>
<reference evidence="3 4" key="1">
    <citation type="submission" date="2019-06" db="EMBL/GenBank/DDBJ databases">
        <title>Sequencing the genomes of 1000 actinobacteria strains.</title>
        <authorList>
            <person name="Klenk H.-P."/>
        </authorList>
    </citation>
    <scope>NUCLEOTIDE SEQUENCE [LARGE SCALE GENOMIC DNA]</scope>
    <source>
        <strain evidence="3 4">DSM 18031</strain>
    </source>
</reference>
<dbReference type="PANTHER" id="PTHR30143:SF0">
    <property type="entry name" value="2-KETO-4-PENTENOATE HYDRATASE"/>
    <property type="match status" value="1"/>
</dbReference>
<comment type="caution">
    <text evidence="3">The sequence shown here is derived from an EMBL/GenBank/DDBJ whole genome shotgun (WGS) entry which is preliminary data.</text>
</comment>
<feature type="domain" description="Fumarylacetoacetase-like C-terminal" evidence="2">
    <location>
        <begin position="83"/>
        <end position="257"/>
    </location>
</feature>
<dbReference type="InterPro" id="IPR011234">
    <property type="entry name" value="Fumarylacetoacetase-like_C"/>
</dbReference>
<accession>A0A543HTB2</accession>
<dbReference type="AlphaFoldDB" id="A0A543HTB2"/>
<dbReference type="Gene3D" id="3.90.850.10">
    <property type="entry name" value="Fumarylacetoacetase-like, C-terminal domain"/>
    <property type="match status" value="1"/>
</dbReference>
<sequence length="262" mass="27774">MTDLDRIAHLLDTAARTAESVPQVSLETPFTLDEAYDIQHRVVQLRVDRQDVVTGVKLGFTNPAKAAQMGLSDVIVGQITSDMAVADGGILDRERFIHVRAEPELAFRLGVNVNPADPRSSVYDAVDAVAPAIEFIDSRYRNFKFTLEDVVADNTSASAYTVGQWVPFGPRAPHLDISNCGVTLELDGHVVESGSTAAILGNPLRALDATKRMAAAYGFALPAGTIILAGAATIATAVGEHTTVTARVSKLGTVSARFSGGE</sequence>
<evidence type="ECO:0000259" key="2">
    <source>
        <dbReference type="Pfam" id="PF01557"/>
    </source>
</evidence>
<dbReference type="Pfam" id="PF01557">
    <property type="entry name" value="FAA_hydrolase"/>
    <property type="match status" value="1"/>
</dbReference>
<gene>
    <name evidence="3" type="ORF">FB466_2454</name>
</gene>
<dbReference type="PANTHER" id="PTHR30143">
    <property type="entry name" value="ACID HYDRATASE"/>
    <property type="match status" value="1"/>
</dbReference>
<dbReference type="InterPro" id="IPR050772">
    <property type="entry name" value="Hydratase-Decarb/MhpD_sf"/>
</dbReference>
<dbReference type="SUPFAM" id="SSF56529">
    <property type="entry name" value="FAH"/>
    <property type="match status" value="1"/>
</dbReference>
<organism evidence="3 4">
    <name type="scientific">Klugiella xanthotipulae</name>
    <dbReference type="NCBI Taxonomy" id="244735"/>
    <lineage>
        <taxon>Bacteria</taxon>
        <taxon>Bacillati</taxon>
        <taxon>Actinomycetota</taxon>
        <taxon>Actinomycetes</taxon>
        <taxon>Micrococcales</taxon>
        <taxon>Microbacteriaceae</taxon>
        <taxon>Klugiella</taxon>
    </lineage>
</organism>
<evidence type="ECO:0000313" key="3">
    <source>
        <dbReference type="EMBL" id="TQM61499.1"/>
    </source>
</evidence>
<protein>
    <submittedName>
        <fullName evidence="3">2-oxo-3-hexenedioate decarboxylase</fullName>
    </submittedName>
</protein>
<dbReference type="OrthoDB" id="9792137at2"/>
<proteinExistence type="predicted"/>
<keyword evidence="4" id="KW-1185">Reference proteome</keyword>
<dbReference type="GO" id="GO:0008684">
    <property type="term" value="F:2-oxopent-4-enoate hydratase activity"/>
    <property type="evidence" value="ECO:0007669"/>
    <property type="project" value="TreeGrafter"/>
</dbReference>
<dbReference type="Proteomes" id="UP000318331">
    <property type="component" value="Unassembled WGS sequence"/>
</dbReference>
<evidence type="ECO:0000313" key="4">
    <source>
        <dbReference type="Proteomes" id="UP000318331"/>
    </source>
</evidence>
<keyword evidence="1" id="KW-0456">Lyase</keyword>
<dbReference type="InterPro" id="IPR036663">
    <property type="entry name" value="Fumarylacetoacetase_C_sf"/>
</dbReference>
<name>A0A543HTB2_9MICO</name>